<comment type="caution">
    <text evidence="1">The sequence shown here is derived from an EMBL/GenBank/DDBJ whole genome shotgun (WGS) entry which is preliminary data.</text>
</comment>
<dbReference type="EMBL" id="RJKE01000001">
    <property type="protein sequence ID" value="ROO83487.1"/>
    <property type="molecule type" value="Genomic_DNA"/>
</dbReference>
<dbReference type="Proteomes" id="UP000272400">
    <property type="component" value="Unassembled WGS sequence"/>
</dbReference>
<protein>
    <submittedName>
        <fullName evidence="1">Uncharacterized protein</fullName>
    </submittedName>
</protein>
<dbReference type="OrthoDB" id="3431226at2"/>
<gene>
    <name evidence="1" type="ORF">EDD29_0990</name>
</gene>
<proteinExistence type="predicted"/>
<accession>A0A3N1CQ88</accession>
<dbReference type="RefSeq" id="WP_123662699.1">
    <property type="nucleotide sequence ID" value="NZ_RJKE01000001.1"/>
</dbReference>
<name>A0A3N1CQ88_9ACTN</name>
<organism evidence="1 2">
    <name type="scientific">Actinocorallia herbida</name>
    <dbReference type="NCBI Taxonomy" id="58109"/>
    <lineage>
        <taxon>Bacteria</taxon>
        <taxon>Bacillati</taxon>
        <taxon>Actinomycetota</taxon>
        <taxon>Actinomycetes</taxon>
        <taxon>Streptosporangiales</taxon>
        <taxon>Thermomonosporaceae</taxon>
        <taxon>Actinocorallia</taxon>
    </lineage>
</organism>
<dbReference type="AlphaFoldDB" id="A0A3N1CQ88"/>
<evidence type="ECO:0000313" key="2">
    <source>
        <dbReference type="Proteomes" id="UP000272400"/>
    </source>
</evidence>
<evidence type="ECO:0000313" key="1">
    <source>
        <dbReference type="EMBL" id="ROO83487.1"/>
    </source>
</evidence>
<sequence length="76" mass="8520">MQYEPFSYSSPWTDSLRAEGAAQAAAEAVIKVLRARDILVTQPARERILACEDGDQLDRWLERAANATHVDELFAD</sequence>
<reference evidence="1 2" key="1">
    <citation type="submission" date="2018-11" db="EMBL/GenBank/DDBJ databases">
        <title>Sequencing the genomes of 1000 actinobacteria strains.</title>
        <authorList>
            <person name="Klenk H.-P."/>
        </authorList>
    </citation>
    <scope>NUCLEOTIDE SEQUENCE [LARGE SCALE GENOMIC DNA]</scope>
    <source>
        <strain evidence="1 2">DSM 44254</strain>
    </source>
</reference>
<keyword evidence="2" id="KW-1185">Reference proteome</keyword>